<name>A0A928ZZ92_LEPEC</name>
<comment type="caution">
    <text evidence="2">The sequence shown here is derived from an EMBL/GenBank/DDBJ whole genome shotgun (WGS) entry which is preliminary data.</text>
</comment>
<dbReference type="InterPro" id="IPR049250">
    <property type="entry name" value="DUF6883"/>
</dbReference>
<dbReference type="AlphaFoldDB" id="A0A928ZZ92"/>
<accession>A0A928ZZ92</accession>
<feature type="non-terminal residue" evidence="2">
    <location>
        <position position="1"/>
    </location>
</feature>
<keyword evidence="3" id="KW-1185">Reference proteome</keyword>
<dbReference type="Proteomes" id="UP000615026">
    <property type="component" value="Unassembled WGS sequence"/>
</dbReference>
<evidence type="ECO:0000313" key="3">
    <source>
        <dbReference type="Proteomes" id="UP000615026"/>
    </source>
</evidence>
<gene>
    <name evidence="2" type="ORF">IQ260_26340</name>
</gene>
<evidence type="ECO:0000313" key="2">
    <source>
        <dbReference type="EMBL" id="MBE9070165.1"/>
    </source>
</evidence>
<evidence type="ECO:0000259" key="1">
    <source>
        <dbReference type="Pfam" id="PF21814"/>
    </source>
</evidence>
<dbReference type="EMBL" id="JADEXP010000384">
    <property type="protein sequence ID" value="MBE9070165.1"/>
    <property type="molecule type" value="Genomic_DNA"/>
</dbReference>
<dbReference type="RefSeq" id="WP_193996048.1">
    <property type="nucleotide sequence ID" value="NZ_JADEXP010000384.1"/>
</dbReference>
<protein>
    <recommendedName>
        <fullName evidence="1">DUF6883 domain-containing protein</fullName>
    </recommendedName>
</protein>
<dbReference type="Pfam" id="PF21814">
    <property type="entry name" value="DUF6883"/>
    <property type="match status" value="1"/>
</dbReference>
<sequence>EKAIIDIRKLRDYCLNPNHGKGMHKAQLFLSILGMTSEDADALRHILLKAVKITEAKLGRHDEFGQRYTVDFMLKWQDKSATVRSGWIIEHSSNIPRLTTCYPL</sequence>
<organism evidence="2 3">
    <name type="scientific">Leptolyngbya cf. ectocarpi LEGE 11479</name>
    <dbReference type="NCBI Taxonomy" id="1828722"/>
    <lineage>
        <taxon>Bacteria</taxon>
        <taxon>Bacillati</taxon>
        <taxon>Cyanobacteriota</taxon>
        <taxon>Cyanophyceae</taxon>
        <taxon>Leptolyngbyales</taxon>
        <taxon>Leptolyngbyaceae</taxon>
        <taxon>Leptolyngbya group</taxon>
        <taxon>Leptolyngbya</taxon>
    </lineage>
</organism>
<proteinExistence type="predicted"/>
<feature type="domain" description="DUF6883" evidence="1">
    <location>
        <begin position="1"/>
        <end position="103"/>
    </location>
</feature>
<reference evidence="2" key="1">
    <citation type="submission" date="2020-10" db="EMBL/GenBank/DDBJ databases">
        <authorList>
            <person name="Castelo-Branco R."/>
            <person name="Eusebio N."/>
            <person name="Adriana R."/>
            <person name="Vieira A."/>
            <person name="Brugerolle De Fraissinette N."/>
            <person name="Rezende De Castro R."/>
            <person name="Schneider M.P."/>
            <person name="Vasconcelos V."/>
            <person name="Leao P.N."/>
        </authorList>
    </citation>
    <scope>NUCLEOTIDE SEQUENCE</scope>
    <source>
        <strain evidence="2">LEGE 11479</strain>
    </source>
</reference>